<dbReference type="Gene3D" id="2.60.40.1880">
    <property type="entry name" value="Invasion associated locus B (IalB) protein"/>
    <property type="match status" value="1"/>
</dbReference>
<evidence type="ECO:0000313" key="2">
    <source>
        <dbReference type="EMBL" id="MFL4470138.1"/>
    </source>
</evidence>
<dbReference type="InterPro" id="IPR010642">
    <property type="entry name" value="Invasion_prot_B"/>
</dbReference>
<protein>
    <submittedName>
        <fullName evidence="2">Invasion associated locus B family protein</fullName>
    </submittedName>
</protein>
<dbReference type="Pfam" id="PF06776">
    <property type="entry name" value="IalB"/>
    <property type="match status" value="1"/>
</dbReference>
<sequence length="165" mass="17527">MARLFKVVRNPVLSSVLASLLVFGIPLASQGQDGTGDWQAICDELGCRLAQSLVAPRSETTVLMARVYDSQTPTLVLTVPLGAFLKPGILLSIDGDAPRAFAYEICDEFGCHAGVPMDDGLLRDFRRGLKADVAFVDGAQEQISVSLSLVGFTNGMKALAGARVE</sequence>
<evidence type="ECO:0000313" key="3">
    <source>
        <dbReference type="Proteomes" id="UP001627408"/>
    </source>
</evidence>
<accession>A0ABW8USP0</accession>
<dbReference type="RefSeq" id="WP_407592008.1">
    <property type="nucleotide sequence ID" value="NZ_JBHDIY010000002.1"/>
</dbReference>
<evidence type="ECO:0000256" key="1">
    <source>
        <dbReference type="SAM" id="SignalP"/>
    </source>
</evidence>
<feature type="chain" id="PRO_5046127814" evidence="1">
    <location>
        <begin position="29"/>
        <end position="165"/>
    </location>
</feature>
<keyword evidence="1" id="KW-0732">Signal</keyword>
<dbReference type="InterPro" id="IPR038696">
    <property type="entry name" value="IalB_sf"/>
</dbReference>
<gene>
    <name evidence="2" type="ORF">ACERZ8_09745</name>
</gene>
<organism evidence="2 3">
    <name type="scientific">Tateyamaria armeniaca</name>
    <dbReference type="NCBI Taxonomy" id="2518930"/>
    <lineage>
        <taxon>Bacteria</taxon>
        <taxon>Pseudomonadati</taxon>
        <taxon>Pseudomonadota</taxon>
        <taxon>Alphaproteobacteria</taxon>
        <taxon>Rhodobacterales</taxon>
        <taxon>Roseobacteraceae</taxon>
        <taxon>Tateyamaria</taxon>
    </lineage>
</organism>
<feature type="signal peptide" evidence="1">
    <location>
        <begin position="1"/>
        <end position="28"/>
    </location>
</feature>
<dbReference type="Proteomes" id="UP001627408">
    <property type="component" value="Unassembled WGS sequence"/>
</dbReference>
<comment type="caution">
    <text evidence="2">The sequence shown here is derived from an EMBL/GenBank/DDBJ whole genome shotgun (WGS) entry which is preliminary data.</text>
</comment>
<reference evidence="2 3" key="1">
    <citation type="submission" date="2024-08" db="EMBL/GenBank/DDBJ databases">
        <title>Tateyamaria sp. nov., isolated from marine algae.</title>
        <authorList>
            <person name="Choi B.J."/>
            <person name="Kim J.M."/>
            <person name="Lee J.K."/>
            <person name="Choi D.G."/>
            <person name="Bayburt H."/>
            <person name="Baek J.H."/>
            <person name="Han D.M."/>
            <person name="Jeon C.O."/>
        </authorList>
    </citation>
    <scope>NUCLEOTIDE SEQUENCE [LARGE SCALE GENOMIC DNA]</scope>
    <source>
        <strain evidence="2 3">KMU-156</strain>
    </source>
</reference>
<keyword evidence="3" id="KW-1185">Reference proteome</keyword>
<dbReference type="EMBL" id="JBHDIY010000002">
    <property type="protein sequence ID" value="MFL4470138.1"/>
    <property type="molecule type" value="Genomic_DNA"/>
</dbReference>
<proteinExistence type="predicted"/>
<name>A0ABW8USP0_9RHOB</name>